<gene>
    <name evidence="2" type="ORF">OUZ56_028079</name>
</gene>
<keyword evidence="1" id="KW-0812">Transmembrane</keyword>
<dbReference type="Proteomes" id="UP001234178">
    <property type="component" value="Unassembled WGS sequence"/>
</dbReference>
<name>A0ABR0B2T2_9CRUS</name>
<feature type="transmembrane region" description="Helical" evidence="1">
    <location>
        <begin position="180"/>
        <end position="200"/>
    </location>
</feature>
<keyword evidence="1" id="KW-1133">Transmembrane helix</keyword>
<sequence>MSMILLTIFSCLDFITGLISIIVQAVIIANHDDCAYSKMGVGLWNGLLLVTTAISLLVIASRKKAKPSDWMLVICAMTLMASLVQVGVASGVIYQLHSLQYFHHGPAANPLDGILDTFKSDNIPTQKDALGDFTDTVFGIANKFAGNVISNTGKYGQVHACYKLLLNDDYFGSQRKTLEIILLCSGLIAIAVKIATFLALRVKRLAVSATIQYTQQNVS</sequence>
<proteinExistence type="predicted"/>
<protein>
    <submittedName>
        <fullName evidence="2">Uncharacterized protein</fullName>
    </submittedName>
</protein>
<organism evidence="2 3">
    <name type="scientific">Daphnia magna</name>
    <dbReference type="NCBI Taxonomy" id="35525"/>
    <lineage>
        <taxon>Eukaryota</taxon>
        <taxon>Metazoa</taxon>
        <taxon>Ecdysozoa</taxon>
        <taxon>Arthropoda</taxon>
        <taxon>Crustacea</taxon>
        <taxon>Branchiopoda</taxon>
        <taxon>Diplostraca</taxon>
        <taxon>Cladocera</taxon>
        <taxon>Anomopoda</taxon>
        <taxon>Daphniidae</taxon>
        <taxon>Daphnia</taxon>
    </lineage>
</organism>
<evidence type="ECO:0000313" key="2">
    <source>
        <dbReference type="EMBL" id="KAK4036007.1"/>
    </source>
</evidence>
<feature type="transmembrane region" description="Helical" evidence="1">
    <location>
        <begin position="72"/>
        <end position="94"/>
    </location>
</feature>
<evidence type="ECO:0000256" key="1">
    <source>
        <dbReference type="SAM" id="Phobius"/>
    </source>
</evidence>
<accession>A0ABR0B2T2</accession>
<evidence type="ECO:0000313" key="3">
    <source>
        <dbReference type="Proteomes" id="UP001234178"/>
    </source>
</evidence>
<keyword evidence="1" id="KW-0472">Membrane</keyword>
<reference evidence="2 3" key="1">
    <citation type="journal article" date="2023" name="Nucleic Acids Res.">
        <title>The hologenome of Daphnia magna reveals possible DNA methylation and microbiome-mediated evolution of the host genome.</title>
        <authorList>
            <person name="Chaturvedi A."/>
            <person name="Li X."/>
            <person name="Dhandapani V."/>
            <person name="Marshall H."/>
            <person name="Kissane S."/>
            <person name="Cuenca-Cambronero M."/>
            <person name="Asole G."/>
            <person name="Calvet F."/>
            <person name="Ruiz-Romero M."/>
            <person name="Marangio P."/>
            <person name="Guigo R."/>
            <person name="Rago D."/>
            <person name="Mirbahai L."/>
            <person name="Eastwood N."/>
            <person name="Colbourne J.K."/>
            <person name="Zhou J."/>
            <person name="Mallon E."/>
            <person name="Orsini L."/>
        </authorList>
    </citation>
    <scope>NUCLEOTIDE SEQUENCE [LARGE SCALE GENOMIC DNA]</scope>
    <source>
        <strain evidence="2">LRV0_1</strain>
    </source>
</reference>
<keyword evidence="3" id="KW-1185">Reference proteome</keyword>
<feature type="transmembrane region" description="Helical" evidence="1">
    <location>
        <begin position="41"/>
        <end position="60"/>
    </location>
</feature>
<dbReference type="EMBL" id="JAOYFB010000040">
    <property type="protein sequence ID" value="KAK4036007.1"/>
    <property type="molecule type" value="Genomic_DNA"/>
</dbReference>
<comment type="caution">
    <text evidence="2">The sequence shown here is derived from an EMBL/GenBank/DDBJ whole genome shotgun (WGS) entry which is preliminary data.</text>
</comment>